<dbReference type="EMBL" id="DUTF01000087">
    <property type="protein sequence ID" value="HHY25829.1"/>
    <property type="molecule type" value="Genomic_DNA"/>
</dbReference>
<name>A0A7C6Z2V8_9FIRM</name>
<evidence type="ECO:0000313" key="1">
    <source>
        <dbReference type="EMBL" id="HHY25829.1"/>
    </source>
</evidence>
<proteinExistence type="predicted"/>
<accession>A0A7C6Z2V8</accession>
<organism evidence="1 2">
    <name type="scientific">Desulfitobacterium dehalogenans</name>
    <dbReference type="NCBI Taxonomy" id="36854"/>
    <lineage>
        <taxon>Bacteria</taxon>
        <taxon>Bacillati</taxon>
        <taxon>Bacillota</taxon>
        <taxon>Clostridia</taxon>
        <taxon>Eubacteriales</taxon>
        <taxon>Desulfitobacteriaceae</taxon>
        <taxon>Desulfitobacterium</taxon>
    </lineage>
</organism>
<evidence type="ECO:0000313" key="2">
    <source>
        <dbReference type="Proteomes" id="UP000553059"/>
    </source>
</evidence>
<comment type="caution">
    <text evidence="1">The sequence shown here is derived from an EMBL/GenBank/DDBJ whole genome shotgun (WGS) entry which is preliminary data.</text>
</comment>
<dbReference type="Proteomes" id="UP000553059">
    <property type="component" value="Unassembled WGS sequence"/>
</dbReference>
<gene>
    <name evidence="1" type="ORF">GX523_03590</name>
</gene>
<sequence>MARLLRKRVNQPRSYGVRVVRKATRPEQLFPLLVPRQRHDRGKTRNHVKEVGI</sequence>
<reference evidence="1 2" key="1">
    <citation type="journal article" date="2020" name="Biotechnol. Biofuels">
        <title>New insights from the biogas microbiome by comprehensive genome-resolved metagenomics of nearly 1600 species originating from multiple anaerobic digesters.</title>
        <authorList>
            <person name="Campanaro S."/>
            <person name="Treu L."/>
            <person name="Rodriguez-R L.M."/>
            <person name="Kovalovszki A."/>
            <person name="Ziels R.M."/>
            <person name="Maus I."/>
            <person name="Zhu X."/>
            <person name="Kougias P.G."/>
            <person name="Basile A."/>
            <person name="Luo G."/>
            <person name="Schluter A."/>
            <person name="Konstantinidis K.T."/>
            <person name="Angelidaki I."/>
        </authorList>
    </citation>
    <scope>NUCLEOTIDE SEQUENCE [LARGE SCALE GENOMIC DNA]</scope>
    <source>
        <strain evidence="1">AS05jafATM_4</strain>
    </source>
</reference>
<dbReference type="AlphaFoldDB" id="A0A7C6Z2V8"/>
<protein>
    <submittedName>
        <fullName evidence="1">Uncharacterized protein</fullName>
    </submittedName>
</protein>